<gene>
    <name evidence="4" type="ordered locus">SBI_01518</name>
</gene>
<dbReference type="PANTHER" id="PTHR42748">
    <property type="entry name" value="NITROGEN METABOLITE REPRESSION PROTEIN NMRA FAMILY MEMBER"/>
    <property type="match status" value="1"/>
</dbReference>
<accession>D7CDX4</accession>
<keyword evidence="5" id="KW-1185">Reference proteome</keyword>
<evidence type="ECO:0000313" key="5">
    <source>
        <dbReference type="Proteomes" id="UP000000377"/>
    </source>
</evidence>
<proteinExistence type="inferred from homology"/>
<sequence length="291" mass="31243">MPTNDTRGTILVLGATGSQGGAATRELLRRGRPVRALTRDPQSAKTQALIKAGAEVVAGDLDDPQSLDAALSGVYGVYSVQTFMGPGGIEAEERQGRAVADAASRAGVGHFVYGSVGGTERNSGVLHFESKGRIEQHIAELKLPATVLRPAFFINNFAFTGPQRAGDGLVLALGLNPDVSLQMFAPENIGLSAADAFDNPEEYVGRQAELATEELTGPQMAEVFEKVSGLPTRFQELPIKQATQFNEEMGLMFGWFNDEGFSADLPALRAQHPELTTLEDWARREWTTPAQ</sequence>
<dbReference type="EMBL" id="CP002047">
    <property type="protein sequence ID" value="ADI04639.1"/>
    <property type="molecule type" value="Genomic_DNA"/>
</dbReference>
<dbReference type="InterPro" id="IPR051164">
    <property type="entry name" value="NmrA-like_oxidored"/>
</dbReference>
<keyword evidence="2" id="KW-0521">NADP</keyword>
<evidence type="ECO:0000313" key="4">
    <source>
        <dbReference type="EMBL" id="ADI04639.1"/>
    </source>
</evidence>
<dbReference type="InterPro" id="IPR008030">
    <property type="entry name" value="NmrA-like"/>
</dbReference>
<dbReference type="SUPFAM" id="SSF51735">
    <property type="entry name" value="NAD(P)-binding Rossmann-fold domains"/>
    <property type="match status" value="1"/>
</dbReference>
<dbReference type="PATRIC" id="fig|749414.3.peg.1562"/>
<evidence type="ECO:0000256" key="2">
    <source>
        <dbReference type="ARBA" id="ARBA00022857"/>
    </source>
</evidence>
<reference evidence="4 5" key="1">
    <citation type="journal article" date="2010" name="J. Bacteriol.">
        <title>Genome sequence of the milbemycin-producing bacterium Streptomyces bingchenggensis.</title>
        <authorList>
            <person name="Wang X.J."/>
            <person name="Yan Y.J."/>
            <person name="Zhang B."/>
            <person name="An J."/>
            <person name="Wang J.J."/>
            <person name="Tian J."/>
            <person name="Jiang L."/>
            <person name="Chen Y.H."/>
            <person name="Huang S.X."/>
            <person name="Yin M."/>
            <person name="Zhang J."/>
            <person name="Gao A.L."/>
            <person name="Liu C.X."/>
            <person name="Zhu Z.X."/>
            <person name="Xiang W.S."/>
        </authorList>
    </citation>
    <scope>NUCLEOTIDE SEQUENCE [LARGE SCALE GENOMIC DNA]</scope>
    <source>
        <strain evidence="4 5">BCW-1</strain>
    </source>
</reference>
<protein>
    <submittedName>
        <fullName evidence="4">NmrA family protein</fullName>
    </submittedName>
</protein>
<dbReference type="Pfam" id="PF05368">
    <property type="entry name" value="NmrA"/>
    <property type="match status" value="1"/>
</dbReference>
<feature type="domain" description="NmrA-like" evidence="3">
    <location>
        <begin position="8"/>
        <end position="281"/>
    </location>
</feature>
<comment type="similarity">
    <text evidence="1">Belongs to the NmrA-type oxidoreductase family.</text>
</comment>
<dbReference type="CDD" id="cd05251">
    <property type="entry name" value="NmrA_like_SDR_a"/>
    <property type="match status" value="1"/>
</dbReference>
<organism evidence="4 5">
    <name type="scientific">Streptomyces bingchenggensis (strain BCW-1)</name>
    <dbReference type="NCBI Taxonomy" id="749414"/>
    <lineage>
        <taxon>Bacteria</taxon>
        <taxon>Bacillati</taxon>
        <taxon>Actinomycetota</taxon>
        <taxon>Actinomycetes</taxon>
        <taxon>Kitasatosporales</taxon>
        <taxon>Streptomycetaceae</taxon>
        <taxon>Streptomyces</taxon>
    </lineage>
</organism>
<dbReference type="KEGG" id="sbh:SBI_01518"/>
<dbReference type="eggNOG" id="COG0702">
    <property type="taxonomic scope" value="Bacteria"/>
</dbReference>
<dbReference type="Gene3D" id="3.40.50.720">
    <property type="entry name" value="NAD(P)-binding Rossmann-like Domain"/>
    <property type="match status" value="1"/>
</dbReference>
<dbReference type="Proteomes" id="UP000000377">
    <property type="component" value="Chromosome"/>
</dbReference>
<dbReference type="PANTHER" id="PTHR42748:SF7">
    <property type="entry name" value="NMRA LIKE REDOX SENSOR 1-RELATED"/>
    <property type="match status" value="1"/>
</dbReference>
<name>D7CDX4_STRBB</name>
<dbReference type="InterPro" id="IPR036291">
    <property type="entry name" value="NAD(P)-bd_dom_sf"/>
</dbReference>
<dbReference type="HOGENOM" id="CLU_007383_8_4_11"/>
<evidence type="ECO:0000256" key="1">
    <source>
        <dbReference type="ARBA" id="ARBA00006328"/>
    </source>
</evidence>
<evidence type="ECO:0000259" key="3">
    <source>
        <dbReference type="Pfam" id="PF05368"/>
    </source>
</evidence>
<dbReference type="AlphaFoldDB" id="D7CDX4"/>
<dbReference type="Gene3D" id="3.90.25.10">
    <property type="entry name" value="UDP-galactose 4-epimerase, domain 1"/>
    <property type="match status" value="1"/>
</dbReference>
<dbReference type="STRING" id="749414.SBI_01518"/>
<dbReference type="RefSeq" id="WP_014174118.1">
    <property type="nucleotide sequence ID" value="NC_016582.1"/>
</dbReference>